<evidence type="ECO:0008006" key="3">
    <source>
        <dbReference type="Google" id="ProtNLM"/>
    </source>
</evidence>
<sequence>MRRRTLPTLQEAAEILARRRTKPAPRPAPLAGKSLAPMLRRLEAQYGQGPGQLQMRWKEIVGETLARHTEPVKVTKGRGAAPGVLELKVAGPAAAIVQHQAPEILKRVSLLLGEGQIGKLRIIQGPVRVSAGKPQAKRRRLRGPLDAASEKALADGVAEATDGPLKEVLIKLGREVLRGSGS</sequence>
<name>A0A2D2AUP3_9CAUL</name>
<organism evidence="1 2">
    <name type="scientific">Caulobacter mirabilis</name>
    <dbReference type="NCBI Taxonomy" id="69666"/>
    <lineage>
        <taxon>Bacteria</taxon>
        <taxon>Pseudomonadati</taxon>
        <taxon>Pseudomonadota</taxon>
        <taxon>Alphaproteobacteria</taxon>
        <taxon>Caulobacterales</taxon>
        <taxon>Caulobacteraceae</taxon>
        <taxon>Caulobacter</taxon>
    </lineage>
</organism>
<dbReference type="Proteomes" id="UP000228945">
    <property type="component" value="Chromosome"/>
</dbReference>
<accession>A0A2D2AUP3</accession>
<gene>
    <name evidence="1" type="ORF">CSW64_04555</name>
</gene>
<dbReference type="AlphaFoldDB" id="A0A2D2AUP3"/>
<dbReference type="PIRSF" id="PIRSF032064">
    <property type="entry name" value="UCP032064"/>
    <property type="match status" value="1"/>
</dbReference>
<evidence type="ECO:0000313" key="1">
    <source>
        <dbReference type="EMBL" id="ATQ41729.1"/>
    </source>
</evidence>
<dbReference type="EMBL" id="CP024201">
    <property type="protein sequence ID" value="ATQ41729.1"/>
    <property type="molecule type" value="Genomic_DNA"/>
</dbReference>
<dbReference type="RefSeq" id="WP_099620986.1">
    <property type="nucleotide sequence ID" value="NZ_CP024201.1"/>
</dbReference>
<proteinExistence type="predicted"/>
<reference evidence="1 2" key="1">
    <citation type="submission" date="2017-10" db="EMBL/GenBank/DDBJ databases">
        <title>Genome sequence of Caulobacter mirabilis FWC38.</title>
        <authorList>
            <person name="Fiebig A."/>
            <person name="Crosson S."/>
        </authorList>
    </citation>
    <scope>NUCLEOTIDE SEQUENCE [LARGE SCALE GENOMIC DNA]</scope>
    <source>
        <strain evidence="1 2">FWC 38</strain>
    </source>
</reference>
<dbReference type="KEGG" id="cmb:CSW64_04555"/>
<evidence type="ECO:0000313" key="2">
    <source>
        <dbReference type="Proteomes" id="UP000228945"/>
    </source>
</evidence>
<dbReference type="OrthoDB" id="7160947at2"/>
<dbReference type="InterPro" id="IPR010593">
    <property type="entry name" value="DUF1159"/>
</dbReference>
<dbReference type="Pfam" id="PF05258">
    <property type="entry name" value="DciA"/>
    <property type="match status" value="1"/>
</dbReference>
<protein>
    <recommendedName>
        <fullName evidence="3">RNA-binding protein</fullName>
    </recommendedName>
</protein>
<keyword evidence="2" id="KW-1185">Reference proteome</keyword>
<dbReference type="InterPro" id="IPR007922">
    <property type="entry name" value="DciA-like"/>
</dbReference>